<sequence>MSAVTPAAAPPAPVPGTVRRLRPGVAVTPLRGGLHLRGRRRNVTLEGSPALPALWDFLAGPLRAGGLEALLEDMEPGSAARRAVETVVAQLDAHDLLVTGPAGPAGSGAPGPADDWIEVTADDPARAAAALAATRAEVVSGAPGTALARAVGRALAAAGLPVAHTTDPTLPEGRVHLYADTAAPGPVRAAGAVGGRAAGGRRGGVGAAPGSGARIGVAVGWCRAGGYATAPGSPAQVRAEAAALETRLGPPGATGDTGQPAALLPLLAGAAAHRLLCAAAGLADPSAEGEDDRLLPGLPAVLLAEAGPLWADYRTWVGPGRLDSGRRAELAPAGTLGDAVRRVAALVDGRCGALPEPLPADLRQVPVPLATCVLRAAGQPERCLLGAAARLDLARLDLFCGAAELLLDGPGFTVGANPEHARGRALRAAALRGPAAGSRPVDSDAWAGHPQVRHWWATLTGRLAVPARLEVHRVAPDVEAYRAVVRSAPAGGGAPGVVLGDAVEATPADAAAFAALTAVARAHAAAAAPGAAGRPAVLARCSGGAVAPLAAAGVRTAAWEDRGWTGTWLAELAGREGAFQEALHRYTAPPLPAGAPPPRRRPRPRTAPEGELASLLRAFGFSVLHGHREAR</sequence>
<evidence type="ECO:0000313" key="4">
    <source>
        <dbReference type="Proteomes" id="UP000326831"/>
    </source>
</evidence>
<evidence type="ECO:0000313" key="3">
    <source>
        <dbReference type="EMBL" id="QEU82219.1"/>
    </source>
</evidence>
<dbReference type="EMBL" id="BMVX01000032">
    <property type="protein sequence ID" value="GGZ92062.1"/>
    <property type="molecule type" value="Genomic_DNA"/>
</dbReference>
<reference evidence="3 4" key="2">
    <citation type="submission" date="2017-09" db="EMBL/GenBank/DDBJ databases">
        <authorList>
            <person name="Lee N."/>
            <person name="Cho B.-K."/>
        </authorList>
    </citation>
    <scope>NUCLEOTIDE SEQUENCE [LARGE SCALE GENOMIC DNA]</scope>
    <source>
        <strain evidence="3 4">ATCC 27467</strain>
    </source>
</reference>
<dbReference type="Proteomes" id="UP000634660">
    <property type="component" value="Unassembled WGS sequence"/>
</dbReference>
<dbReference type="Proteomes" id="UP000326831">
    <property type="component" value="Chromosome"/>
</dbReference>
<dbReference type="KEGG" id="ssub:CP968_31620"/>
<dbReference type="RefSeq" id="WP_150521229.1">
    <property type="nucleotide sequence ID" value="NZ_BMVX01000032.1"/>
</dbReference>
<name>A0A5P2UV55_9ACTN</name>
<gene>
    <name evidence="3" type="ORF">CP968_31620</name>
    <name evidence="2" type="ORF">GCM10010371_59760</name>
</gene>
<dbReference type="EMBL" id="CP023701">
    <property type="protein sequence ID" value="QEU82219.1"/>
    <property type="molecule type" value="Genomic_DNA"/>
</dbReference>
<organism evidence="3 4">
    <name type="scientific">Streptomyces subrutilus</name>
    <dbReference type="NCBI Taxonomy" id="36818"/>
    <lineage>
        <taxon>Bacteria</taxon>
        <taxon>Bacillati</taxon>
        <taxon>Actinomycetota</taxon>
        <taxon>Actinomycetes</taxon>
        <taxon>Kitasatosporales</taxon>
        <taxon>Streptomycetaceae</taxon>
        <taxon>Streptomyces</taxon>
    </lineage>
</organism>
<keyword evidence="4" id="KW-1185">Reference proteome</keyword>
<dbReference type="AlphaFoldDB" id="A0A5P2UV55"/>
<dbReference type="OrthoDB" id="3417006at2"/>
<reference evidence="2" key="1">
    <citation type="journal article" date="2014" name="Int. J. Syst. Evol. Microbiol.">
        <title>Complete genome sequence of Corynebacterium casei LMG S-19264T (=DSM 44701T), isolated from a smear-ripened cheese.</title>
        <authorList>
            <consortium name="US DOE Joint Genome Institute (JGI-PGF)"/>
            <person name="Walter F."/>
            <person name="Albersmeier A."/>
            <person name="Kalinowski J."/>
            <person name="Ruckert C."/>
        </authorList>
    </citation>
    <scope>NUCLEOTIDE SEQUENCE</scope>
    <source>
        <strain evidence="2">JCM 4834</strain>
    </source>
</reference>
<evidence type="ECO:0000313" key="2">
    <source>
        <dbReference type="EMBL" id="GGZ92062.1"/>
    </source>
</evidence>
<evidence type="ECO:0000256" key="1">
    <source>
        <dbReference type="SAM" id="MobiDB-lite"/>
    </source>
</evidence>
<accession>A0A5P2UV55</accession>
<reference evidence="2" key="3">
    <citation type="submission" date="2020-09" db="EMBL/GenBank/DDBJ databases">
        <authorList>
            <person name="Sun Q."/>
            <person name="Ohkuma M."/>
        </authorList>
    </citation>
    <scope>NUCLEOTIDE SEQUENCE</scope>
    <source>
        <strain evidence="2">JCM 4834</strain>
    </source>
</reference>
<evidence type="ECO:0008006" key="5">
    <source>
        <dbReference type="Google" id="ProtNLM"/>
    </source>
</evidence>
<protein>
    <recommendedName>
        <fullName evidence="5">YcaO domain-containing protein</fullName>
    </recommendedName>
</protein>
<proteinExistence type="predicted"/>
<feature type="region of interest" description="Disordered" evidence="1">
    <location>
        <begin position="587"/>
        <end position="609"/>
    </location>
</feature>